<proteinExistence type="predicted"/>
<evidence type="ECO:0000256" key="1">
    <source>
        <dbReference type="SAM" id="Phobius"/>
    </source>
</evidence>
<comment type="caution">
    <text evidence="2">The sequence shown here is derived from an EMBL/GenBank/DDBJ whole genome shotgun (WGS) entry which is preliminary data.</text>
</comment>
<dbReference type="Proteomes" id="UP001597013">
    <property type="component" value="Unassembled WGS sequence"/>
</dbReference>
<keyword evidence="1" id="KW-1133">Transmembrane helix</keyword>
<keyword evidence="1" id="KW-0472">Membrane</keyword>
<name>A0ABW3NBH6_9FLAO</name>
<feature type="transmembrane region" description="Helical" evidence="1">
    <location>
        <begin position="30"/>
        <end position="46"/>
    </location>
</feature>
<evidence type="ECO:0000313" key="3">
    <source>
        <dbReference type="Proteomes" id="UP001597013"/>
    </source>
</evidence>
<keyword evidence="3" id="KW-1185">Reference proteome</keyword>
<dbReference type="RefSeq" id="WP_386132729.1">
    <property type="nucleotide sequence ID" value="NZ_JBHTJL010000020.1"/>
</dbReference>
<keyword evidence="1" id="KW-0812">Transmembrane</keyword>
<feature type="transmembrane region" description="Helical" evidence="1">
    <location>
        <begin position="58"/>
        <end position="77"/>
    </location>
</feature>
<sequence length="109" mass="12212">MKKILIILGFISAITAVVLAVTPLFKLSVFPVITGLVLGFLLIYLYRKKEVKTKAIQYIFLLSIIALSFTIYKSIFIEAEIGDVEQLDKLEDSSKEEAIKELEGIDIDS</sequence>
<gene>
    <name evidence="2" type="ORF">ACFQ1Q_13825</name>
</gene>
<accession>A0ABW3NBH6</accession>
<dbReference type="EMBL" id="JBHTJL010000020">
    <property type="protein sequence ID" value="MFD1064328.1"/>
    <property type="molecule type" value="Genomic_DNA"/>
</dbReference>
<protein>
    <submittedName>
        <fullName evidence="2">FUSC family protein</fullName>
    </submittedName>
</protein>
<evidence type="ECO:0000313" key="2">
    <source>
        <dbReference type="EMBL" id="MFD1064328.1"/>
    </source>
</evidence>
<organism evidence="2 3">
    <name type="scientific">Winogradskyella litorisediminis</name>
    <dbReference type="NCBI Taxonomy" id="1156618"/>
    <lineage>
        <taxon>Bacteria</taxon>
        <taxon>Pseudomonadati</taxon>
        <taxon>Bacteroidota</taxon>
        <taxon>Flavobacteriia</taxon>
        <taxon>Flavobacteriales</taxon>
        <taxon>Flavobacteriaceae</taxon>
        <taxon>Winogradskyella</taxon>
    </lineage>
</organism>
<reference evidence="3" key="1">
    <citation type="journal article" date="2019" name="Int. J. Syst. Evol. Microbiol.">
        <title>The Global Catalogue of Microorganisms (GCM) 10K type strain sequencing project: providing services to taxonomists for standard genome sequencing and annotation.</title>
        <authorList>
            <consortium name="The Broad Institute Genomics Platform"/>
            <consortium name="The Broad Institute Genome Sequencing Center for Infectious Disease"/>
            <person name="Wu L."/>
            <person name="Ma J."/>
        </authorList>
    </citation>
    <scope>NUCLEOTIDE SEQUENCE [LARGE SCALE GENOMIC DNA]</scope>
    <source>
        <strain evidence="3">CCUG 62215</strain>
    </source>
</reference>